<evidence type="ECO:0000313" key="3">
    <source>
        <dbReference type="Proteomes" id="UP000565078"/>
    </source>
</evidence>
<keyword evidence="1" id="KW-0812">Transmembrane</keyword>
<feature type="transmembrane region" description="Helical" evidence="1">
    <location>
        <begin position="16"/>
        <end position="35"/>
    </location>
</feature>
<dbReference type="Proteomes" id="UP000565078">
    <property type="component" value="Unassembled WGS sequence"/>
</dbReference>
<keyword evidence="1" id="KW-0472">Membrane</keyword>
<evidence type="ECO:0000313" key="2">
    <source>
        <dbReference type="EMBL" id="HIH09925.1"/>
    </source>
</evidence>
<gene>
    <name evidence="2" type="ORF">HA254_04630</name>
</gene>
<dbReference type="AlphaFoldDB" id="A0A7J4J0M2"/>
<keyword evidence="1" id="KW-1133">Transmembrane helix</keyword>
<feature type="transmembrane region" description="Helical" evidence="1">
    <location>
        <begin position="41"/>
        <end position="59"/>
    </location>
</feature>
<reference evidence="3" key="1">
    <citation type="journal article" date="2020" name="bioRxiv">
        <title>A rank-normalized archaeal taxonomy based on genome phylogeny resolves widespread incomplete and uneven classifications.</title>
        <authorList>
            <person name="Rinke C."/>
            <person name="Chuvochina M."/>
            <person name="Mussig A.J."/>
            <person name="Chaumeil P.-A."/>
            <person name="Waite D.W."/>
            <person name="Whitman W.B."/>
            <person name="Parks D.H."/>
            <person name="Hugenholtz P."/>
        </authorList>
    </citation>
    <scope>NUCLEOTIDE SEQUENCE [LARGE SCALE GENOMIC DNA]</scope>
</reference>
<evidence type="ECO:0000256" key="1">
    <source>
        <dbReference type="SAM" id="Phobius"/>
    </source>
</evidence>
<organism evidence="2 3">
    <name type="scientific">Candidatus Iainarchaeum sp</name>
    <dbReference type="NCBI Taxonomy" id="3101447"/>
    <lineage>
        <taxon>Archaea</taxon>
        <taxon>Candidatus Iainarchaeota</taxon>
        <taxon>Candidatus Iainarchaeia</taxon>
        <taxon>Candidatus Iainarchaeales</taxon>
        <taxon>Candidatus Iainarchaeaceae</taxon>
        <taxon>Candidatus Iainarchaeum</taxon>
    </lineage>
</organism>
<sequence length="205" mass="23130">MPLQYRSLQSKDPVKGIARFAIFSALAALFVYFYFDEALKWPIVALILIAAPILYFFYFRQQQRMILIDDGGFVSIPGDEDNPLKKMEDGAPVYFINKASKVSVLFRFFFRVSDIKSAYAANVISGPQSQTKDIEEFYAQEVGRALCIELNEPMRPEQKIITITPRQYPQISRVYISLADPERAAAEINGIAGPKTSATPPLFKA</sequence>
<accession>A0A7J4J0M2</accession>
<dbReference type="EMBL" id="DUGC01000071">
    <property type="protein sequence ID" value="HIH09925.1"/>
    <property type="molecule type" value="Genomic_DNA"/>
</dbReference>
<proteinExistence type="predicted"/>
<name>A0A7J4J0M2_9ARCH</name>
<protein>
    <submittedName>
        <fullName evidence="2">Uncharacterized protein</fullName>
    </submittedName>
</protein>
<comment type="caution">
    <text evidence="2">The sequence shown here is derived from an EMBL/GenBank/DDBJ whole genome shotgun (WGS) entry which is preliminary data.</text>
</comment>